<dbReference type="NCBIfam" id="TIGR01128">
    <property type="entry name" value="holA"/>
    <property type="match status" value="1"/>
</dbReference>
<evidence type="ECO:0000313" key="9">
    <source>
        <dbReference type="EMBL" id="KRO31143.1"/>
    </source>
</evidence>
<dbReference type="PANTHER" id="PTHR34388:SF1">
    <property type="entry name" value="DNA POLYMERASE III SUBUNIT DELTA"/>
    <property type="match status" value="1"/>
</dbReference>
<dbReference type="Gene3D" id="1.20.272.10">
    <property type="match status" value="1"/>
</dbReference>
<evidence type="ECO:0000313" key="10">
    <source>
        <dbReference type="Proteomes" id="UP000053941"/>
    </source>
</evidence>
<dbReference type="Pfam" id="PF21694">
    <property type="entry name" value="DNA_pol3_delta_C"/>
    <property type="match status" value="1"/>
</dbReference>
<reference evidence="9 10" key="1">
    <citation type="submission" date="2015-10" db="EMBL/GenBank/DDBJ databases">
        <title>Metagenome-Assembled Genomes uncover a global brackish microbiome.</title>
        <authorList>
            <person name="Hugerth L.W."/>
            <person name="Larsson J."/>
            <person name="Alneberg J."/>
            <person name="Lindh M.V."/>
            <person name="Legrand C."/>
            <person name="Pinhassi J."/>
            <person name="Andersson A.F."/>
        </authorList>
    </citation>
    <scope>NUCLEOTIDE SEQUENCE [LARGE SCALE GENOMIC DNA]</scope>
    <source>
        <strain evidence="9">BACL2 MAG-120802-bin41</strain>
    </source>
</reference>
<comment type="similarity">
    <text evidence="6">Belongs to the DNA polymerase HolA subunit family.</text>
</comment>
<protein>
    <recommendedName>
        <fullName evidence="1">DNA-directed DNA polymerase</fullName>
        <ecNumber evidence="1">2.7.7.7</ecNumber>
    </recommendedName>
</protein>
<dbReference type="SUPFAM" id="SSF48019">
    <property type="entry name" value="post-AAA+ oligomerization domain-like"/>
    <property type="match status" value="1"/>
</dbReference>
<evidence type="ECO:0000256" key="7">
    <source>
        <dbReference type="ARBA" id="ARBA00049244"/>
    </source>
</evidence>
<proteinExistence type="inferred from homology"/>
<feature type="domain" description="DNA polymerase III delta subunit-like C-terminal" evidence="8">
    <location>
        <begin position="113"/>
        <end position="227"/>
    </location>
</feature>
<dbReference type="InterPro" id="IPR008921">
    <property type="entry name" value="DNA_pol3_clamp-load_cplx_C"/>
</dbReference>
<evidence type="ECO:0000256" key="2">
    <source>
        <dbReference type="ARBA" id="ARBA00022679"/>
    </source>
</evidence>
<evidence type="ECO:0000256" key="5">
    <source>
        <dbReference type="ARBA" id="ARBA00022932"/>
    </source>
</evidence>
<accession>A0A0R2NZD3</accession>
<keyword evidence="2" id="KW-0808">Transferase</keyword>
<keyword evidence="5" id="KW-0239">DNA-directed DNA polymerase</keyword>
<dbReference type="InterPro" id="IPR048466">
    <property type="entry name" value="DNA_pol3_delta-like_C"/>
</dbReference>
<dbReference type="GO" id="GO:0009360">
    <property type="term" value="C:DNA polymerase III complex"/>
    <property type="evidence" value="ECO:0007669"/>
    <property type="project" value="TreeGrafter"/>
</dbReference>
<gene>
    <name evidence="9" type="ORF">ABR60_03755</name>
</gene>
<organism evidence="9 10">
    <name type="scientific">Actinobacteria bacterium BACL2 MAG-120802-bin41</name>
    <dbReference type="NCBI Taxonomy" id="1655568"/>
    <lineage>
        <taxon>Bacteria</taxon>
        <taxon>Bacillati</taxon>
        <taxon>Actinomycetota</taxon>
        <taxon>Actinomycetes</taxon>
        <taxon>Actinomycetes incertae sedis</taxon>
        <taxon>ac1 cluster</taxon>
    </lineage>
</organism>
<evidence type="ECO:0000256" key="6">
    <source>
        <dbReference type="ARBA" id="ARBA00034754"/>
    </source>
</evidence>
<dbReference type="GO" id="GO:0006261">
    <property type="term" value="P:DNA-templated DNA replication"/>
    <property type="evidence" value="ECO:0007669"/>
    <property type="project" value="TreeGrafter"/>
</dbReference>
<evidence type="ECO:0000256" key="1">
    <source>
        <dbReference type="ARBA" id="ARBA00012417"/>
    </source>
</evidence>
<sequence>ELDPSLHLIFIHKGGVKGKALLEKIKKLKPEIILCEAMKKESDKSSFVAQEFERQGRKISSAAISALVDATGSETRELAAACSQIAFDTSAAKAVIDEEDIALYYQGRVQATGFDVADATLAGDSKAALISLRNALDTGVDPIMILSAVTSSIRALAKVSGAPRGANAFQLAGSLGLAPWQIDKARRQLGKWTPALIAFSIGELAKADVAIKGAEADPLYALERSVLAIAGKVGRK</sequence>
<keyword evidence="4" id="KW-0235">DNA replication</keyword>
<dbReference type="GO" id="GO:0003887">
    <property type="term" value="F:DNA-directed DNA polymerase activity"/>
    <property type="evidence" value="ECO:0007669"/>
    <property type="project" value="UniProtKB-KW"/>
</dbReference>
<comment type="caution">
    <text evidence="9">The sequence shown here is derived from an EMBL/GenBank/DDBJ whole genome shotgun (WGS) entry which is preliminary data.</text>
</comment>
<comment type="catalytic activity">
    <reaction evidence="7">
        <text>DNA(n) + a 2'-deoxyribonucleoside 5'-triphosphate = DNA(n+1) + diphosphate</text>
        <dbReference type="Rhea" id="RHEA:22508"/>
        <dbReference type="Rhea" id="RHEA-COMP:17339"/>
        <dbReference type="Rhea" id="RHEA-COMP:17340"/>
        <dbReference type="ChEBI" id="CHEBI:33019"/>
        <dbReference type="ChEBI" id="CHEBI:61560"/>
        <dbReference type="ChEBI" id="CHEBI:173112"/>
        <dbReference type="EC" id="2.7.7.7"/>
    </reaction>
</comment>
<dbReference type="EC" id="2.7.7.7" evidence="1"/>
<dbReference type="GO" id="GO:0003677">
    <property type="term" value="F:DNA binding"/>
    <property type="evidence" value="ECO:0007669"/>
    <property type="project" value="InterPro"/>
</dbReference>
<dbReference type="PANTHER" id="PTHR34388">
    <property type="entry name" value="DNA POLYMERASE III SUBUNIT DELTA"/>
    <property type="match status" value="1"/>
</dbReference>
<feature type="non-terminal residue" evidence="9">
    <location>
        <position position="1"/>
    </location>
</feature>
<evidence type="ECO:0000259" key="8">
    <source>
        <dbReference type="Pfam" id="PF21694"/>
    </source>
</evidence>
<dbReference type="AlphaFoldDB" id="A0A0R2NZD3"/>
<dbReference type="InterPro" id="IPR005790">
    <property type="entry name" value="DNA_polIII_delta"/>
</dbReference>
<dbReference type="EMBL" id="LIAS01000018">
    <property type="protein sequence ID" value="KRO31143.1"/>
    <property type="molecule type" value="Genomic_DNA"/>
</dbReference>
<evidence type="ECO:0000256" key="3">
    <source>
        <dbReference type="ARBA" id="ARBA00022695"/>
    </source>
</evidence>
<keyword evidence="3" id="KW-0548">Nucleotidyltransferase</keyword>
<name>A0A0R2NZD3_9ACTN</name>
<dbReference type="Proteomes" id="UP000053941">
    <property type="component" value="Unassembled WGS sequence"/>
</dbReference>
<evidence type="ECO:0000256" key="4">
    <source>
        <dbReference type="ARBA" id="ARBA00022705"/>
    </source>
</evidence>